<sequence length="90" mass="10624">MIQASKFDKLLIFIYYNCGRLIRKEVHLLSAAKLSIIVGGLYMRLQRLQCHIFSEGNFSNCWKNVQNRQQNVNCYKISSSFRIIFWLICS</sequence>
<proteinExistence type="predicted"/>
<dbReference type="Proteomes" id="UP000688137">
    <property type="component" value="Unassembled WGS sequence"/>
</dbReference>
<dbReference type="EMBL" id="CAJJDM010000132">
    <property type="protein sequence ID" value="CAD8106178.1"/>
    <property type="molecule type" value="Genomic_DNA"/>
</dbReference>
<accession>A0A8S1PUA3</accession>
<keyword evidence="2" id="KW-1185">Reference proteome</keyword>
<protein>
    <submittedName>
        <fullName evidence="1">Uncharacterized protein</fullName>
    </submittedName>
</protein>
<evidence type="ECO:0000313" key="2">
    <source>
        <dbReference type="Proteomes" id="UP000688137"/>
    </source>
</evidence>
<dbReference type="AlphaFoldDB" id="A0A8S1PUA3"/>
<name>A0A8S1PUA3_PARPR</name>
<comment type="caution">
    <text evidence="1">The sequence shown here is derived from an EMBL/GenBank/DDBJ whole genome shotgun (WGS) entry which is preliminary data.</text>
</comment>
<reference evidence="1" key="1">
    <citation type="submission" date="2021-01" db="EMBL/GenBank/DDBJ databases">
        <authorList>
            <consortium name="Genoscope - CEA"/>
            <person name="William W."/>
        </authorList>
    </citation>
    <scope>NUCLEOTIDE SEQUENCE</scope>
</reference>
<organism evidence="1 2">
    <name type="scientific">Paramecium primaurelia</name>
    <dbReference type="NCBI Taxonomy" id="5886"/>
    <lineage>
        <taxon>Eukaryota</taxon>
        <taxon>Sar</taxon>
        <taxon>Alveolata</taxon>
        <taxon>Ciliophora</taxon>
        <taxon>Intramacronucleata</taxon>
        <taxon>Oligohymenophorea</taxon>
        <taxon>Peniculida</taxon>
        <taxon>Parameciidae</taxon>
        <taxon>Paramecium</taxon>
    </lineage>
</organism>
<gene>
    <name evidence="1" type="ORF">PPRIM_AZ9-3.1.T1290140</name>
</gene>
<evidence type="ECO:0000313" key="1">
    <source>
        <dbReference type="EMBL" id="CAD8106178.1"/>
    </source>
</evidence>